<reference evidence="16" key="2">
    <citation type="submission" date="2020-05" db="EMBL/GenBank/DDBJ databases">
        <title>Classification of alakaliphilic streptomycetes isolated from an alkaline soil next to Lonar Crater, India and a proposal for the recognition of Streptomyces alkaliterrae sp. nov.</title>
        <authorList>
            <person name="Golinska P."/>
        </authorList>
    </citation>
    <scope>NUCLEOTIDE SEQUENCE [LARGE SCALE GENOMIC DNA]</scope>
    <source>
        <strain evidence="16">OF8</strain>
    </source>
</reference>
<reference evidence="14 15" key="1">
    <citation type="submission" date="2019-10" db="EMBL/GenBank/DDBJ databases">
        <title>Streptomyces sp. nov., a novel actinobacterium isolated from alkaline environment.</title>
        <authorList>
            <person name="Golinska P."/>
        </authorList>
    </citation>
    <scope>NUCLEOTIDE SEQUENCE [LARGE SCALE GENOMIC DNA]</scope>
    <source>
        <strain evidence="14 15">OF1</strain>
    </source>
</reference>
<evidence type="ECO:0000313" key="16">
    <source>
        <dbReference type="Proteomes" id="UP000517765"/>
    </source>
</evidence>
<dbReference type="PANTHER" id="PTHR38839">
    <property type="entry name" value="TRANSCRIPTIONAL REGULATOR WHID-RELATED"/>
    <property type="match status" value="1"/>
</dbReference>
<dbReference type="EMBL" id="JABJXA010000021">
    <property type="protein sequence ID" value="MBB1258303.1"/>
    <property type="molecule type" value="Genomic_DNA"/>
</dbReference>
<comment type="caution">
    <text evidence="14">The sequence shown here is derived from an EMBL/GenBank/DDBJ whole genome shotgun (WGS) entry which is preliminary data.</text>
</comment>
<keyword evidence="9 11" id="KW-1015">Disulfide bond</keyword>
<evidence type="ECO:0000256" key="6">
    <source>
        <dbReference type="ARBA" id="ARBA00023014"/>
    </source>
</evidence>
<comment type="PTM">
    <text evidence="11">Upon Fe-S cluster removal intramolecular disulfide bonds are formed.</text>
</comment>
<proteinExistence type="inferred from homology"/>
<keyword evidence="15" id="KW-1185">Reference proteome</keyword>
<dbReference type="InterPro" id="IPR034768">
    <property type="entry name" value="4FE4S_WBL"/>
</dbReference>
<keyword evidence="7 11" id="KW-0805">Transcription regulation</keyword>
<dbReference type="GO" id="GO:0047134">
    <property type="term" value="F:protein-disulfide reductase [NAD(P)H] activity"/>
    <property type="evidence" value="ECO:0007669"/>
    <property type="project" value="TreeGrafter"/>
</dbReference>
<keyword evidence="6 11" id="KW-0411">Iron-sulfur</keyword>
<keyword evidence="5 11" id="KW-0408">Iron</keyword>
<evidence type="ECO:0000256" key="11">
    <source>
        <dbReference type="HAMAP-Rule" id="MF_01479"/>
    </source>
</evidence>
<feature type="binding site" evidence="11">
    <location>
        <position position="50"/>
    </location>
    <ligand>
        <name>[4Fe-4S] cluster</name>
        <dbReference type="ChEBI" id="CHEBI:49883"/>
    </ligand>
</feature>
<accession>A0A5P0YMS2</accession>
<dbReference type="EMBL" id="VJYK02000010">
    <property type="protein sequence ID" value="MQS00712.1"/>
    <property type="molecule type" value="Genomic_DNA"/>
</dbReference>
<dbReference type="GO" id="GO:0051539">
    <property type="term" value="F:4 iron, 4 sulfur cluster binding"/>
    <property type="evidence" value="ECO:0007669"/>
    <property type="project" value="UniProtKB-UniRule"/>
</dbReference>
<comment type="cofactor">
    <cofactor evidence="11">
        <name>[4Fe-4S] cluster</name>
        <dbReference type="ChEBI" id="CHEBI:49883"/>
    </cofactor>
    <text evidence="11">Binds 1 [4Fe-4S] cluster per subunit. Following nitrosylation of the [4Fe-4S] cluster binds 1 [4Fe-8(NO)] cluster per subunit.</text>
</comment>
<protein>
    <recommendedName>
        <fullName evidence="11">Transcriptional regulator WhiB</fullName>
    </recommendedName>
</protein>
<evidence type="ECO:0000313" key="14">
    <source>
        <dbReference type="EMBL" id="MQS00712.1"/>
    </source>
</evidence>
<evidence type="ECO:0000256" key="7">
    <source>
        <dbReference type="ARBA" id="ARBA00023015"/>
    </source>
</evidence>
<evidence type="ECO:0000259" key="12">
    <source>
        <dbReference type="PROSITE" id="PS51674"/>
    </source>
</evidence>
<comment type="subcellular location">
    <subcellularLocation>
        <location evidence="1 11">Cytoplasm</location>
    </subcellularLocation>
</comment>
<dbReference type="GO" id="GO:0003677">
    <property type="term" value="F:DNA binding"/>
    <property type="evidence" value="ECO:0007669"/>
    <property type="project" value="UniProtKB-UniRule"/>
</dbReference>
<evidence type="ECO:0000256" key="9">
    <source>
        <dbReference type="ARBA" id="ARBA00023157"/>
    </source>
</evidence>
<keyword evidence="4 11" id="KW-0479">Metal-binding</keyword>
<evidence type="ECO:0000313" key="15">
    <source>
        <dbReference type="Proteomes" id="UP000320857"/>
    </source>
</evidence>
<reference evidence="13" key="3">
    <citation type="journal article" name="Syst. Appl. Microbiol.">
        <title>Streptomyces alkaliterrae sp. nov., isolated from an alkaline soil, and emended descriptions of Streptomyces alkaliphilus, Streptomyces calidiresistens and Streptomyces durbertensis.</title>
        <authorList>
            <person name="Swiecimska M."/>
            <person name="Golinska P."/>
            <person name="Nouioui I."/>
            <person name="Wypij M."/>
            <person name="Rai M."/>
            <person name="Sangal V."/>
            <person name="Goodfellow M."/>
        </authorList>
    </citation>
    <scope>NUCLEOTIDE SEQUENCE</scope>
    <source>
        <strain evidence="13">OF8</strain>
    </source>
</reference>
<feature type="binding site" evidence="11">
    <location>
        <position position="13"/>
    </location>
    <ligand>
        <name>[4Fe-4S] cluster</name>
        <dbReference type="ChEBI" id="CHEBI:49883"/>
    </ligand>
</feature>
<evidence type="ECO:0000256" key="2">
    <source>
        <dbReference type="ARBA" id="ARBA00006597"/>
    </source>
</evidence>
<keyword evidence="10 11" id="KW-0804">Transcription</keyword>
<sequence>MTTTRDWRTRAVCREDDPELFFPIGDKGFALLQAEEAKSVCRRCPVQDECLDSALATNAEGVWGGTTEAERRAIKRAAARNPRPRTAKTA</sequence>
<dbReference type="HAMAP" id="MF_01479">
    <property type="entry name" value="WhiB"/>
    <property type="match status" value="1"/>
</dbReference>
<dbReference type="OrthoDB" id="8104048at2"/>
<comment type="similarity">
    <text evidence="2 11">Belongs to the WhiB family.</text>
</comment>
<evidence type="ECO:0000256" key="10">
    <source>
        <dbReference type="ARBA" id="ARBA00023163"/>
    </source>
</evidence>
<dbReference type="GO" id="GO:0005737">
    <property type="term" value="C:cytoplasm"/>
    <property type="evidence" value="ECO:0007669"/>
    <property type="project" value="UniProtKB-SubCell"/>
</dbReference>
<evidence type="ECO:0000256" key="8">
    <source>
        <dbReference type="ARBA" id="ARBA00023125"/>
    </source>
</evidence>
<name>A0A5P0YMS2_9ACTN</name>
<keyword evidence="11" id="KW-0963">Cytoplasm</keyword>
<evidence type="ECO:0000256" key="3">
    <source>
        <dbReference type="ARBA" id="ARBA00022485"/>
    </source>
</evidence>
<dbReference type="Proteomes" id="UP000517765">
    <property type="component" value="Unassembled WGS sequence"/>
</dbReference>
<evidence type="ECO:0000256" key="5">
    <source>
        <dbReference type="ARBA" id="ARBA00023004"/>
    </source>
</evidence>
<dbReference type="RefSeq" id="WP_143646187.1">
    <property type="nucleotide sequence ID" value="NZ_JABJXA010000021.1"/>
</dbReference>
<evidence type="ECO:0000256" key="4">
    <source>
        <dbReference type="ARBA" id="ARBA00022723"/>
    </source>
</evidence>
<keyword evidence="8 11" id="KW-0238">DNA-binding</keyword>
<dbReference type="PANTHER" id="PTHR38839:SF6">
    <property type="entry name" value="TRANSCRIPTIONAL REGULATOR WHIB1"/>
    <property type="match status" value="1"/>
</dbReference>
<feature type="binding site" evidence="11">
    <location>
        <position position="44"/>
    </location>
    <ligand>
        <name>[4Fe-4S] cluster</name>
        <dbReference type="ChEBI" id="CHEBI:49883"/>
    </ligand>
</feature>
<keyword evidence="3 11" id="KW-0004">4Fe-4S</keyword>
<dbReference type="InterPro" id="IPR003482">
    <property type="entry name" value="Whib"/>
</dbReference>
<dbReference type="GO" id="GO:0046872">
    <property type="term" value="F:metal ion binding"/>
    <property type="evidence" value="ECO:0007669"/>
    <property type="project" value="UniProtKB-KW"/>
</dbReference>
<comment type="PTM">
    <text evidence="11">The Fe-S cluster can be nitrosylated by nitric oxide (NO).</text>
</comment>
<evidence type="ECO:0000256" key="1">
    <source>
        <dbReference type="ARBA" id="ARBA00004496"/>
    </source>
</evidence>
<dbReference type="AlphaFoldDB" id="A0A5P0YMS2"/>
<dbReference type="GO" id="GO:0045892">
    <property type="term" value="P:negative regulation of DNA-templated transcription"/>
    <property type="evidence" value="ECO:0007669"/>
    <property type="project" value="TreeGrafter"/>
</dbReference>
<feature type="domain" description="4Fe-4S Wbl-type" evidence="12">
    <location>
        <begin position="12"/>
        <end position="73"/>
    </location>
</feature>
<dbReference type="GO" id="GO:0035731">
    <property type="term" value="F:dinitrosyl-iron complex binding"/>
    <property type="evidence" value="ECO:0007669"/>
    <property type="project" value="UniProtKB-UniRule"/>
</dbReference>
<gene>
    <name evidence="11" type="primary">whiB</name>
    <name evidence="14" type="ORF">FNX44_002200</name>
    <name evidence="13" type="ORF">H3147_05600</name>
</gene>
<comment type="function">
    <text evidence="11">Acts as a transcriptional regulator. Probably redox-responsive. The apo- but not holo-form probably binds DNA.</text>
</comment>
<feature type="binding site" evidence="11">
    <location>
        <position position="41"/>
    </location>
    <ligand>
        <name>[4Fe-4S] cluster</name>
        <dbReference type="ChEBI" id="CHEBI:49883"/>
    </ligand>
</feature>
<dbReference type="PROSITE" id="PS51674">
    <property type="entry name" value="4FE4S_WBL"/>
    <property type="match status" value="1"/>
</dbReference>
<dbReference type="Pfam" id="PF02467">
    <property type="entry name" value="Whib"/>
    <property type="match status" value="1"/>
</dbReference>
<organism evidence="14 15">
    <name type="scientific">Streptomyces alkaliterrae</name>
    <dbReference type="NCBI Taxonomy" id="2213162"/>
    <lineage>
        <taxon>Bacteria</taxon>
        <taxon>Bacillati</taxon>
        <taxon>Actinomycetota</taxon>
        <taxon>Actinomycetes</taxon>
        <taxon>Kitasatosporales</taxon>
        <taxon>Streptomycetaceae</taxon>
        <taxon>Streptomyces</taxon>
    </lineage>
</organism>
<dbReference type="Proteomes" id="UP000320857">
    <property type="component" value="Unassembled WGS sequence"/>
</dbReference>
<evidence type="ECO:0000313" key="13">
    <source>
        <dbReference type="EMBL" id="MBB1258303.1"/>
    </source>
</evidence>
<dbReference type="GO" id="GO:0045454">
    <property type="term" value="P:cell redox homeostasis"/>
    <property type="evidence" value="ECO:0007669"/>
    <property type="project" value="TreeGrafter"/>
</dbReference>